<proteinExistence type="predicted"/>
<dbReference type="Proteomes" id="UP000790787">
    <property type="component" value="Chromosome 20"/>
</dbReference>
<protein>
    <submittedName>
        <fullName evidence="2">Uncharacterized protein LOC107827161 isoform X5</fullName>
    </submittedName>
</protein>
<reference evidence="1" key="1">
    <citation type="journal article" date="2014" name="Nat. Commun.">
        <title>The tobacco genome sequence and its comparison with those of tomato and potato.</title>
        <authorList>
            <person name="Sierro N."/>
            <person name="Battey J.N."/>
            <person name="Ouadi S."/>
            <person name="Bakaher N."/>
            <person name="Bovet L."/>
            <person name="Willig A."/>
            <person name="Goepfert S."/>
            <person name="Peitsch M.C."/>
            <person name="Ivanov N.V."/>
        </authorList>
    </citation>
    <scope>NUCLEOTIDE SEQUENCE [LARGE SCALE GENOMIC DNA]</scope>
</reference>
<keyword evidence="1" id="KW-1185">Reference proteome</keyword>
<evidence type="ECO:0000313" key="2">
    <source>
        <dbReference type="RefSeq" id="XP_075097097.1"/>
    </source>
</evidence>
<reference evidence="2" key="2">
    <citation type="submission" date="2025-08" db="UniProtKB">
        <authorList>
            <consortium name="RefSeq"/>
        </authorList>
    </citation>
    <scope>IDENTIFICATION</scope>
    <source>
        <tissue evidence="2">Leaf</tissue>
    </source>
</reference>
<dbReference type="RefSeq" id="XP_075097097.1">
    <property type="nucleotide sequence ID" value="XM_075240996.1"/>
</dbReference>
<organism evidence="1 2">
    <name type="scientific">Nicotiana tabacum</name>
    <name type="common">Common tobacco</name>
    <dbReference type="NCBI Taxonomy" id="4097"/>
    <lineage>
        <taxon>Eukaryota</taxon>
        <taxon>Viridiplantae</taxon>
        <taxon>Streptophyta</taxon>
        <taxon>Embryophyta</taxon>
        <taxon>Tracheophyta</taxon>
        <taxon>Spermatophyta</taxon>
        <taxon>Magnoliopsida</taxon>
        <taxon>eudicotyledons</taxon>
        <taxon>Gunneridae</taxon>
        <taxon>Pentapetalae</taxon>
        <taxon>asterids</taxon>
        <taxon>lamiids</taxon>
        <taxon>Solanales</taxon>
        <taxon>Solanaceae</taxon>
        <taxon>Nicotianoideae</taxon>
        <taxon>Nicotianeae</taxon>
        <taxon>Nicotiana</taxon>
    </lineage>
</organism>
<accession>A0AC58TIN7</accession>
<name>A0AC58TIN7_TOBAC</name>
<sequence>MSEIPYNVNEGIPEKGLPKMGQNKLLFCASISFSAEELRRLTMAEGKVDKDSTGEVLDKVQFRDNLIGKVIKDNEHDRTAAIKLLLVGWFS</sequence>
<gene>
    <name evidence="2" type="primary">LOC107827161</name>
</gene>
<evidence type="ECO:0000313" key="1">
    <source>
        <dbReference type="Proteomes" id="UP000790787"/>
    </source>
</evidence>